<dbReference type="Proteomes" id="UP000193411">
    <property type="component" value="Unassembled WGS sequence"/>
</dbReference>
<evidence type="ECO:0000256" key="1">
    <source>
        <dbReference type="ARBA" id="ARBA00006815"/>
    </source>
</evidence>
<sequence>MHLLDPTATLGIDIKNHHVKKTQRREAASRNPYLLLLVKLYKFLTRRTDSGFNKVVLQRLVKSKIYKPPVSLSKLSVSMKGREDKIAVVVGPITDDNRFHEVPKLTVAALRFTESARARIVKAGVGSPCPTGANTVLLRGSRQRVALKHFGKAPGTPGSTARPYIRSKGRKFERARGRRASRGYRN</sequence>
<dbReference type="STRING" id="765915.A0A1Y2HZK4"/>
<dbReference type="Pfam" id="PF17135">
    <property type="entry name" value="Ribosomal_L18"/>
    <property type="match status" value="1"/>
</dbReference>
<accession>A0A1Y2HZK4</accession>
<dbReference type="AlphaFoldDB" id="A0A1Y2HZK4"/>
<dbReference type="EMBL" id="MCFL01000005">
    <property type="protein sequence ID" value="ORZ39404.1"/>
    <property type="molecule type" value="Genomic_DNA"/>
</dbReference>
<keyword evidence="7" id="KW-1185">Reference proteome</keyword>
<keyword evidence="3" id="KW-0687">Ribonucleoprotein</keyword>
<feature type="compositionally biased region" description="Basic residues" evidence="4">
    <location>
        <begin position="176"/>
        <end position="186"/>
    </location>
</feature>
<dbReference type="PANTHER" id="PTHR10934:SF2">
    <property type="entry name" value="LARGE RIBOSOMAL SUBUNIT PROTEIN EL18"/>
    <property type="match status" value="1"/>
</dbReference>
<organism evidence="6 7">
    <name type="scientific">Catenaria anguillulae PL171</name>
    <dbReference type="NCBI Taxonomy" id="765915"/>
    <lineage>
        <taxon>Eukaryota</taxon>
        <taxon>Fungi</taxon>
        <taxon>Fungi incertae sedis</taxon>
        <taxon>Blastocladiomycota</taxon>
        <taxon>Blastocladiomycetes</taxon>
        <taxon>Blastocladiales</taxon>
        <taxon>Catenariaceae</taxon>
        <taxon>Catenaria</taxon>
    </lineage>
</organism>
<comment type="similarity">
    <text evidence="1">Belongs to the eukaryotic ribosomal protein eL18 family.</text>
</comment>
<dbReference type="GO" id="GO:0022625">
    <property type="term" value="C:cytosolic large ribosomal subunit"/>
    <property type="evidence" value="ECO:0007669"/>
    <property type="project" value="TreeGrafter"/>
</dbReference>
<gene>
    <name evidence="6" type="ORF">BCR44DRAFT_1496353</name>
</gene>
<dbReference type="GO" id="GO:0003735">
    <property type="term" value="F:structural constituent of ribosome"/>
    <property type="evidence" value="ECO:0007669"/>
    <property type="project" value="InterPro"/>
</dbReference>
<proteinExistence type="inferred from homology"/>
<dbReference type="FunFam" id="3.100.10.10:FF:000001">
    <property type="entry name" value="60S ribosomal protein L18"/>
    <property type="match status" value="1"/>
</dbReference>
<dbReference type="InterPro" id="IPR036227">
    <property type="entry name" value="Ribosomal_uL15/eL18_sf"/>
</dbReference>
<feature type="region of interest" description="Disordered" evidence="4">
    <location>
        <begin position="149"/>
        <end position="186"/>
    </location>
</feature>
<keyword evidence="2 6" id="KW-0689">Ribosomal protein</keyword>
<evidence type="ECO:0000256" key="4">
    <source>
        <dbReference type="SAM" id="MobiDB-lite"/>
    </source>
</evidence>
<dbReference type="PANTHER" id="PTHR10934">
    <property type="entry name" value="60S RIBOSOMAL PROTEIN L18"/>
    <property type="match status" value="1"/>
</dbReference>
<evidence type="ECO:0000259" key="5">
    <source>
        <dbReference type="Pfam" id="PF17135"/>
    </source>
</evidence>
<evidence type="ECO:0000256" key="2">
    <source>
        <dbReference type="ARBA" id="ARBA00022980"/>
    </source>
</evidence>
<dbReference type="Gene3D" id="3.100.10.10">
    <property type="match status" value="1"/>
</dbReference>
<evidence type="ECO:0000313" key="7">
    <source>
        <dbReference type="Proteomes" id="UP000193411"/>
    </source>
</evidence>
<evidence type="ECO:0000256" key="3">
    <source>
        <dbReference type="ARBA" id="ARBA00023274"/>
    </source>
</evidence>
<dbReference type="InterPro" id="IPR000039">
    <property type="entry name" value="Ribosomal_eL18"/>
</dbReference>
<protein>
    <submittedName>
        <fullName evidence="6">60S ribosomal protein L18-B</fullName>
    </submittedName>
</protein>
<dbReference type="SUPFAM" id="SSF52080">
    <property type="entry name" value="Ribosomal proteins L15p and L18e"/>
    <property type="match status" value="1"/>
</dbReference>
<comment type="caution">
    <text evidence="6">The sequence shown here is derived from an EMBL/GenBank/DDBJ whole genome shotgun (WGS) entry which is preliminary data.</text>
</comment>
<dbReference type="GO" id="GO:0006412">
    <property type="term" value="P:translation"/>
    <property type="evidence" value="ECO:0007669"/>
    <property type="project" value="InterPro"/>
</dbReference>
<dbReference type="OrthoDB" id="6353017at2759"/>
<dbReference type="InterPro" id="IPR021131">
    <property type="entry name" value="Ribosomal_uL15/eL18"/>
</dbReference>
<dbReference type="GO" id="GO:0003723">
    <property type="term" value="F:RNA binding"/>
    <property type="evidence" value="ECO:0007669"/>
    <property type="project" value="TreeGrafter"/>
</dbReference>
<reference evidence="6 7" key="1">
    <citation type="submission" date="2016-07" db="EMBL/GenBank/DDBJ databases">
        <title>Pervasive Adenine N6-methylation of Active Genes in Fungi.</title>
        <authorList>
            <consortium name="DOE Joint Genome Institute"/>
            <person name="Mondo S.J."/>
            <person name="Dannebaum R.O."/>
            <person name="Kuo R.C."/>
            <person name="Labutti K."/>
            <person name="Haridas S."/>
            <person name="Kuo A."/>
            <person name="Salamov A."/>
            <person name="Ahrendt S.R."/>
            <person name="Lipzen A."/>
            <person name="Sullivan W."/>
            <person name="Andreopoulos W.B."/>
            <person name="Clum A."/>
            <person name="Lindquist E."/>
            <person name="Daum C."/>
            <person name="Ramamoorthy G.K."/>
            <person name="Gryganskyi A."/>
            <person name="Culley D."/>
            <person name="Magnuson J.K."/>
            <person name="James T.Y."/>
            <person name="O'Malley M.A."/>
            <person name="Stajich J.E."/>
            <person name="Spatafora J.W."/>
            <person name="Visel A."/>
            <person name="Grigoriev I.V."/>
        </authorList>
    </citation>
    <scope>NUCLEOTIDE SEQUENCE [LARGE SCALE GENOMIC DNA]</scope>
    <source>
        <strain evidence="6 7">PL171</strain>
    </source>
</reference>
<evidence type="ECO:0000313" key="6">
    <source>
        <dbReference type="EMBL" id="ORZ39404.1"/>
    </source>
</evidence>
<name>A0A1Y2HZK4_9FUNG</name>
<feature type="domain" description="Large ribosomal subunit protein uL15/eL18" evidence="5">
    <location>
        <begin position="11"/>
        <end position="185"/>
    </location>
</feature>